<dbReference type="OMA" id="NVLRKTQ"/>
<dbReference type="AlphaFoldDB" id="A0A119D045"/>
<evidence type="ECO:0000259" key="8">
    <source>
        <dbReference type="PROSITE" id="PS50110"/>
    </source>
</evidence>
<dbReference type="SMART" id="SM00421">
    <property type="entry name" value="HTH_LUXR"/>
    <property type="match status" value="1"/>
</dbReference>
<evidence type="ECO:0000256" key="6">
    <source>
        <dbReference type="PROSITE-ProRule" id="PRU00169"/>
    </source>
</evidence>
<dbReference type="InterPro" id="IPR058245">
    <property type="entry name" value="NreC/VraR/RcsB-like_REC"/>
</dbReference>
<dbReference type="NCBIfam" id="NF007018">
    <property type="entry name" value="PRK09483.1"/>
    <property type="match status" value="1"/>
</dbReference>
<protein>
    <submittedName>
        <fullName evidence="9">Two-component system response regulator</fullName>
    </submittedName>
</protein>
<dbReference type="CDD" id="cd06170">
    <property type="entry name" value="LuxR_C_like"/>
    <property type="match status" value="1"/>
</dbReference>
<dbReference type="RefSeq" id="WP_011638098.1">
    <property type="nucleotide sequence ID" value="NZ_JBBMQR010000028.1"/>
</dbReference>
<feature type="modified residue" description="4-aspartylphosphate" evidence="6">
    <location>
        <position position="54"/>
    </location>
</feature>
<dbReference type="PANTHER" id="PTHR43214:SF3">
    <property type="entry name" value="RESPONSE REGULATOR UVRY"/>
    <property type="match status" value="1"/>
</dbReference>
<dbReference type="CDD" id="cd17535">
    <property type="entry name" value="REC_NarL-like"/>
    <property type="match status" value="1"/>
</dbReference>
<feature type="domain" description="HTH luxR-type" evidence="7">
    <location>
        <begin position="142"/>
        <end position="207"/>
    </location>
</feature>
<dbReference type="PROSITE" id="PS00622">
    <property type="entry name" value="HTH_LUXR_1"/>
    <property type="match status" value="1"/>
</dbReference>
<dbReference type="SUPFAM" id="SSF46894">
    <property type="entry name" value="C-terminal effector domain of the bipartite response regulators"/>
    <property type="match status" value="1"/>
</dbReference>
<organism evidence="9">
    <name type="scientific">Shewanella frigidimarina</name>
    <dbReference type="NCBI Taxonomy" id="56812"/>
    <lineage>
        <taxon>Bacteria</taxon>
        <taxon>Pseudomonadati</taxon>
        <taxon>Pseudomonadota</taxon>
        <taxon>Gammaproteobacteria</taxon>
        <taxon>Alteromonadales</taxon>
        <taxon>Shewanellaceae</taxon>
        <taxon>Shewanella</taxon>
    </lineage>
</organism>
<keyword evidence="5" id="KW-0804">Transcription</keyword>
<dbReference type="Gene3D" id="3.40.50.2300">
    <property type="match status" value="1"/>
</dbReference>
<keyword evidence="3" id="KW-0805">Transcription regulation</keyword>
<keyword evidence="4" id="KW-0238">DNA-binding</keyword>
<name>A0A119D045_SHEFR</name>
<dbReference type="PRINTS" id="PR00038">
    <property type="entry name" value="HTHLUXR"/>
</dbReference>
<dbReference type="InterPro" id="IPR011006">
    <property type="entry name" value="CheY-like_superfamily"/>
</dbReference>
<evidence type="ECO:0000256" key="4">
    <source>
        <dbReference type="ARBA" id="ARBA00023125"/>
    </source>
</evidence>
<comment type="caution">
    <text evidence="9">The sequence shown here is derived from an EMBL/GenBank/DDBJ whole genome shotgun (WGS) entry which is preliminary data.</text>
</comment>
<dbReference type="InterPro" id="IPR001789">
    <property type="entry name" value="Sig_transdc_resp-reg_receiver"/>
</dbReference>
<dbReference type="Proteomes" id="UP000055702">
    <property type="component" value="Unassembled WGS sequence"/>
</dbReference>
<dbReference type="InterPro" id="IPR000792">
    <property type="entry name" value="Tscrpt_reg_LuxR_C"/>
</dbReference>
<dbReference type="SUPFAM" id="SSF52172">
    <property type="entry name" value="CheY-like"/>
    <property type="match status" value="1"/>
</dbReference>
<dbReference type="PROSITE" id="PS50043">
    <property type="entry name" value="HTH_LUXR_2"/>
    <property type="match status" value="1"/>
</dbReference>
<evidence type="ECO:0000313" key="10">
    <source>
        <dbReference type="Proteomes" id="UP000055702"/>
    </source>
</evidence>
<dbReference type="GO" id="GO:0006355">
    <property type="term" value="P:regulation of DNA-templated transcription"/>
    <property type="evidence" value="ECO:0007669"/>
    <property type="project" value="InterPro"/>
</dbReference>
<dbReference type="GO" id="GO:0003677">
    <property type="term" value="F:DNA binding"/>
    <property type="evidence" value="ECO:0007669"/>
    <property type="project" value="UniProtKB-KW"/>
</dbReference>
<evidence type="ECO:0000313" key="9">
    <source>
        <dbReference type="EMBL" id="KVX02362.1"/>
    </source>
</evidence>
<dbReference type="GO" id="GO:0000160">
    <property type="term" value="P:phosphorelay signal transduction system"/>
    <property type="evidence" value="ECO:0007669"/>
    <property type="project" value="UniProtKB-KW"/>
</dbReference>
<evidence type="ECO:0000256" key="5">
    <source>
        <dbReference type="ARBA" id="ARBA00023163"/>
    </source>
</evidence>
<dbReference type="PANTHER" id="PTHR43214">
    <property type="entry name" value="TWO-COMPONENT RESPONSE REGULATOR"/>
    <property type="match status" value="1"/>
</dbReference>
<dbReference type="GeneID" id="41838014"/>
<dbReference type="SMART" id="SM00448">
    <property type="entry name" value="REC"/>
    <property type="match status" value="1"/>
</dbReference>
<evidence type="ECO:0000256" key="1">
    <source>
        <dbReference type="ARBA" id="ARBA00022553"/>
    </source>
</evidence>
<sequence>MISVYLVDDHELVRTGIRRILEDERGIKVIGEAPDGETAVQWSRQNEADVILMDMNMPGMGGLEATRKILRYQPDAKIIVLTVQTEDPFPTKVMQAGASGYLTKGSTSPEVLRAITQVARGQRYLSPEIAQQMALSQFNHSDENPFSSLSERELQIMMMITNGEKVNDISEKLNLSPKTVNSYRYRLFAKLGIGGDVELTRLAIRYKMLDTGSF</sequence>
<feature type="domain" description="Response regulatory" evidence="8">
    <location>
        <begin position="3"/>
        <end position="119"/>
    </location>
</feature>
<accession>A0A119D045</accession>
<evidence type="ECO:0000256" key="3">
    <source>
        <dbReference type="ARBA" id="ARBA00023015"/>
    </source>
</evidence>
<keyword evidence="2" id="KW-0902">Two-component regulatory system</keyword>
<dbReference type="EMBL" id="LRDC01000014">
    <property type="protein sequence ID" value="KVX02362.1"/>
    <property type="molecule type" value="Genomic_DNA"/>
</dbReference>
<keyword evidence="1 6" id="KW-0597">Phosphoprotein</keyword>
<dbReference type="Pfam" id="PF00072">
    <property type="entry name" value="Response_reg"/>
    <property type="match status" value="1"/>
</dbReference>
<evidence type="ECO:0000256" key="2">
    <source>
        <dbReference type="ARBA" id="ARBA00023012"/>
    </source>
</evidence>
<evidence type="ECO:0000259" key="7">
    <source>
        <dbReference type="PROSITE" id="PS50043"/>
    </source>
</evidence>
<dbReference type="InterPro" id="IPR016032">
    <property type="entry name" value="Sig_transdc_resp-reg_C-effctor"/>
</dbReference>
<gene>
    <name evidence="9" type="primary">sirA</name>
    <name evidence="9" type="ORF">AWJ07_14545</name>
</gene>
<reference evidence="9 10" key="1">
    <citation type="submission" date="2016-01" db="EMBL/GenBank/DDBJ databases">
        <title>Draft genome of the antarctic isolate Shewanella frigidimarina Ag06-30.</title>
        <authorList>
            <person name="Parmeciano Di Noto G."/>
            <person name="Vazquez S."/>
            <person name="Mac Cormack W."/>
            <person name="Iriarte A."/>
            <person name="Quiroga C."/>
        </authorList>
    </citation>
    <scope>NUCLEOTIDE SEQUENCE [LARGE SCALE GENOMIC DNA]</scope>
    <source>
        <strain evidence="9 10">Ag06-30</strain>
    </source>
</reference>
<dbReference type="Pfam" id="PF00196">
    <property type="entry name" value="GerE"/>
    <property type="match status" value="1"/>
</dbReference>
<dbReference type="PROSITE" id="PS50110">
    <property type="entry name" value="RESPONSE_REGULATORY"/>
    <property type="match status" value="1"/>
</dbReference>
<dbReference type="InterPro" id="IPR039420">
    <property type="entry name" value="WalR-like"/>
</dbReference>
<proteinExistence type="predicted"/>